<dbReference type="CDD" id="cd01004">
    <property type="entry name" value="PBP2_MidA_like"/>
    <property type="match status" value="1"/>
</dbReference>
<feature type="chain" id="PRO_5020972924" evidence="2">
    <location>
        <begin position="33"/>
        <end position="288"/>
    </location>
</feature>
<evidence type="ECO:0000256" key="1">
    <source>
        <dbReference type="ARBA" id="ARBA00022729"/>
    </source>
</evidence>
<feature type="domain" description="Solute-binding protein family 3/N-terminal" evidence="3">
    <location>
        <begin position="52"/>
        <end position="281"/>
    </location>
</feature>
<protein>
    <submittedName>
        <fullName evidence="4">ABC transporter substrate-binding protein</fullName>
    </submittedName>
</protein>
<dbReference type="OrthoDB" id="8454826at2"/>
<comment type="caution">
    <text evidence="4">The sequence shown here is derived from an EMBL/GenBank/DDBJ whole genome shotgun (WGS) entry which is preliminary data.</text>
</comment>
<dbReference type="SMART" id="SM00062">
    <property type="entry name" value="PBPb"/>
    <property type="match status" value="1"/>
</dbReference>
<dbReference type="InterPro" id="IPR001638">
    <property type="entry name" value="Solute-binding_3/MltF_N"/>
</dbReference>
<proteinExistence type="predicted"/>
<dbReference type="AlphaFoldDB" id="A0A4R5TU47"/>
<dbReference type="PROSITE" id="PS51257">
    <property type="entry name" value="PROKAR_LIPOPROTEIN"/>
    <property type="match status" value="1"/>
</dbReference>
<organism evidence="4 5">
    <name type="scientific">Arthrobacter crusticola</name>
    <dbReference type="NCBI Taxonomy" id="2547960"/>
    <lineage>
        <taxon>Bacteria</taxon>
        <taxon>Bacillati</taxon>
        <taxon>Actinomycetota</taxon>
        <taxon>Actinomycetes</taxon>
        <taxon>Micrococcales</taxon>
        <taxon>Micrococcaceae</taxon>
        <taxon>Arthrobacter</taxon>
    </lineage>
</organism>
<keyword evidence="1 2" id="KW-0732">Signal</keyword>
<dbReference type="Proteomes" id="UP000295411">
    <property type="component" value="Unassembled WGS sequence"/>
</dbReference>
<accession>A0A4R5TU47</accession>
<dbReference type="EMBL" id="SMTK01000004">
    <property type="protein sequence ID" value="TDK24549.1"/>
    <property type="molecule type" value="Genomic_DNA"/>
</dbReference>
<dbReference type="PANTHER" id="PTHR35936">
    <property type="entry name" value="MEMBRANE-BOUND LYTIC MUREIN TRANSGLYCOSYLASE F"/>
    <property type="match status" value="1"/>
</dbReference>
<dbReference type="RefSeq" id="WP_133404227.1">
    <property type="nucleotide sequence ID" value="NZ_SMTK01000004.1"/>
</dbReference>
<dbReference type="Gene3D" id="3.40.190.10">
    <property type="entry name" value="Periplasmic binding protein-like II"/>
    <property type="match status" value="2"/>
</dbReference>
<name>A0A4R5TU47_9MICC</name>
<reference evidence="4 5" key="1">
    <citation type="submission" date="2019-03" db="EMBL/GenBank/DDBJ databases">
        <title>Arthrobacter sp. nov., an bacterium isolated from biocrust in Mu Us Desert.</title>
        <authorList>
            <person name="Lixiong L."/>
        </authorList>
    </citation>
    <scope>NUCLEOTIDE SEQUENCE [LARGE SCALE GENOMIC DNA]</scope>
    <source>
        <strain evidence="4 5">SLN-3</strain>
    </source>
</reference>
<evidence type="ECO:0000313" key="5">
    <source>
        <dbReference type="Proteomes" id="UP000295411"/>
    </source>
</evidence>
<evidence type="ECO:0000256" key="2">
    <source>
        <dbReference type="SAM" id="SignalP"/>
    </source>
</evidence>
<dbReference type="Pfam" id="PF00497">
    <property type="entry name" value="SBP_bac_3"/>
    <property type="match status" value="1"/>
</dbReference>
<feature type="signal peptide" evidence="2">
    <location>
        <begin position="1"/>
        <end position="32"/>
    </location>
</feature>
<keyword evidence="5" id="KW-1185">Reference proteome</keyword>
<dbReference type="PANTHER" id="PTHR35936:SF17">
    <property type="entry name" value="ARGININE-BINDING EXTRACELLULAR PROTEIN ARTP"/>
    <property type="match status" value="1"/>
</dbReference>
<sequence>MIRTFSSPWQRLAYAGSAVLALALTGCGGGQAESAEGESSGSANLPLVKDGVLTSCANFSTPPNIFAEADGTPVGAEVDIAKSMAEEMGLETAFPEYAFAGLIPALQAKQCDVIMSTLYIKPEREEIADFVPYLLSGSGVSVSKENPAGVTGFDDTLCGVRAAAITGATGAGLLEEKSAECESTGMEPVEISLLDRSADALQQVVAGQADAFVDTYELMKYYEKQSDGDFQVVGDPVGQVQIGAATLKENAELHEALEDAFGTIVENGRYAEILEEWGFEAQDIANAE</sequence>
<evidence type="ECO:0000259" key="3">
    <source>
        <dbReference type="SMART" id="SM00062"/>
    </source>
</evidence>
<evidence type="ECO:0000313" key="4">
    <source>
        <dbReference type="EMBL" id="TDK24549.1"/>
    </source>
</evidence>
<gene>
    <name evidence="4" type="ORF">E2F48_11985</name>
</gene>
<dbReference type="SUPFAM" id="SSF53850">
    <property type="entry name" value="Periplasmic binding protein-like II"/>
    <property type="match status" value="1"/>
</dbReference>